<evidence type="ECO:0000313" key="3">
    <source>
        <dbReference type="Proteomes" id="UP000296049"/>
    </source>
</evidence>
<gene>
    <name evidence="2" type="ORF">Anapl_12616</name>
</gene>
<dbReference type="Proteomes" id="UP000296049">
    <property type="component" value="Unassembled WGS sequence"/>
</dbReference>
<name>R0K873_ANAPL</name>
<feature type="region of interest" description="Disordered" evidence="1">
    <location>
        <begin position="235"/>
        <end position="262"/>
    </location>
</feature>
<accession>R0K873</accession>
<evidence type="ECO:0000256" key="1">
    <source>
        <dbReference type="SAM" id="MobiDB-lite"/>
    </source>
</evidence>
<dbReference type="EMBL" id="KB742646">
    <property type="protein sequence ID" value="EOB06042.1"/>
    <property type="molecule type" value="Genomic_DNA"/>
</dbReference>
<keyword evidence="3" id="KW-1185">Reference proteome</keyword>
<reference evidence="3" key="1">
    <citation type="journal article" date="2013" name="Nat. Genet.">
        <title>The duck genome and transcriptome provide insight into an avian influenza virus reservoir species.</title>
        <authorList>
            <person name="Huang Y."/>
            <person name="Li Y."/>
            <person name="Burt D.W."/>
            <person name="Chen H."/>
            <person name="Zhang Y."/>
            <person name="Qian W."/>
            <person name="Kim H."/>
            <person name="Gan S."/>
            <person name="Zhao Y."/>
            <person name="Li J."/>
            <person name="Yi K."/>
            <person name="Feng H."/>
            <person name="Zhu P."/>
            <person name="Li B."/>
            <person name="Liu Q."/>
            <person name="Fairley S."/>
            <person name="Magor K.E."/>
            <person name="Du Z."/>
            <person name="Hu X."/>
            <person name="Goodman L."/>
            <person name="Tafer H."/>
            <person name="Vignal A."/>
            <person name="Lee T."/>
            <person name="Kim K.W."/>
            <person name="Sheng Z."/>
            <person name="An Y."/>
            <person name="Searle S."/>
            <person name="Herrero J."/>
            <person name="Groenen M.A."/>
            <person name="Crooijmans R.P."/>
            <person name="Faraut T."/>
            <person name="Cai Q."/>
            <person name="Webster R.G."/>
            <person name="Aldridge J.R."/>
            <person name="Warren W.C."/>
            <person name="Bartschat S."/>
            <person name="Kehr S."/>
            <person name="Marz M."/>
            <person name="Stadler P.F."/>
            <person name="Smith J."/>
            <person name="Kraus R.H."/>
            <person name="Zhao Y."/>
            <person name="Ren L."/>
            <person name="Fei J."/>
            <person name="Morisson M."/>
            <person name="Kaiser P."/>
            <person name="Griffin D.K."/>
            <person name="Rao M."/>
            <person name="Pitel F."/>
            <person name="Wang J."/>
            <person name="Li N."/>
        </authorList>
    </citation>
    <scope>NUCLEOTIDE SEQUENCE [LARGE SCALE GENOMIC DNA]</scope>
</reference>
<protein>
    <submittedName>
        <fullName evidence="2">Uncharacterized protein</fullName>
    </submittedName>
</protein>
<dbReference type="AlphaFoldDB" id="R0K873"/>
<proteinExistence type="predicted"/>
<sequence length="299" mass="32525">MKQQKENGKRLGQSMAFQMVWCLQRMPPFFPFKENGGLNMRTGAGEKLKLREADLCTQLPLAGKQLRIMGNHTSLGTKTVLVTLQLILLINNWTVYEPEIWDQTEVKVWDSATKNDKSFSQPLPANWQAGEVVLLRKRNRSIKQETAAHGGKVTCLLLKQLFFQGPVSGPSAVCKSLRSTLINKYVPERITVNYEAYLQGAYAMTEAAIRLSLCEAIATIKSLLKSTTIGLSVGGAGGGGKARENVEGKGEPSSDPINKKSVKDRTAVESAVHVLRNTLAVMSTCPGSGIAMGATSADE</sequence>
<organism evidence="2 3">
    <name type="scientific">Anas platyrhynchos</name>
    <name type="common">Mallard</name>
    <name type="synonym">Anas boschas</name>
    <dbReference type="NCBI Taxonomy" id="8839"/>
    <lineage>
        <taxon>Eukaryota</taxon>
        <taxon>Metazoa</taxon>
        <taxon>Chordata</taxon>
        <taxon>Craniata</taxon>
        <taxon>Vertebrata</taxon>
        <taxon>Euteleostomi</taxon>
        <taxon>Archelosauria</taxon>
        <taxon>Archosauria</taxon>
        <taxon>Dinosauria</taxon>
        <taxon>Saurischia</taxon>
        <taxon>Theropoda</taxon>
        <taxon>Coelurosauria</taxon>
        <taxon>Aves</taxon>
        <taxon>Neognathae</taxon>
        <taxon>Galloanserae</taxon>
        <taxon>Anseriformes</taxon>
        <taxon>Anatidae</taxon>
        <taxon>Anatinae</taxon>
        <taxon>Anas</taxon>
    </lineage>
</organism>
<feature type="compositionally biased region" description="Basic and acidic residues" evidence="1">
    <location>
        <begin position="241"/>
        <end position="262"/>
    </location>
</feature>
<evidence type="ECO:0000313" key="2">
    <source>
        <dbReference type="EMBL" id="EOB06042.1"/>
    </source>
</evidence>